<evidence type="ECO:0000256" key="4">
    <source>
        <dbReference type="ARBA" id="ARBA00023015"/>
    </source>
</evidence>
<dbReference type="eggNOG" id="KOG1721">
    <property type="taxonomic scope" value="Eukaryota"/>
</dbReference>
<sequence>MADRSMEKEKGKPASHNLFQCSACKRTYTRVDHLARHVRSHLHERPFQCPTCNKAFGRLDLLKRHETCHQDDRNSGRTRRSHAGSQSSRVSQACRECAATKLKCDDVKPCGRCRQRGLTCEYVSDGREHLKMLASESPVPVAETSPQRCDPAAATTTAETDKIPLDPSLQDQQPPGGFPDHDMTDFLRDVMTPNLPSLSTKAWLDADAIGPRGLLDFTSDGLELDDSDFGFLDDSCGGEPFSMAAATAMAMVLDPSMESQHSFPPAMLTQLETAVPMTGRGRNVGLGTEAFKRSTLGMWLPALHEGSEAELEHLSVLSAEAGSSPDTTRFNVGAEHRSMHGGVGRAARDGVLAMVLRTCRPERALTVVQTFPPAELLDDLLACFFAHHRQHADSFLHVPTFDVNTQQPELIGALSAFGATLTDARPLHRLGFAIQEAVRRTVPGRCEAANATTRELWLLQAFICELQVGMWSGIKRKMELAESHAPVLYTMLRRAGRFHRLQRPAFEGPLATDSGAVLQRKWRAWVEQESLRRLALHAAIFDAQVSMARLTNPIISYAELAIALPASLALWQAEDAEQWRDQYLREVGEGELGGPGGRAGMEPEGDVDAHPSSLLDFLQHQPAELPAHCDSRFSSLVLLYGVWGLVWQHLQQAATLRHWSASSGGGSGGGQPGALASLRHQELLQTLHHVRLSIGEVARSSEAGLVLELLHMYLHINLGDMQLFAGKEDVEDARRVLPSLQRWWAEGSGARQAVFYAGQVLRVAKAFPARRLCRFYAIAVYHAGLVLWVYGVIWLSQQQQPNGGTGQQQAQPSLMAVQLDGPESATIQRFIAMGKGTPCVGFHFGGNPTAGVVALSDPEAVMDVVVDTLLGNFPTTVRTQEPPPIVQNLVQLLRGLGKAAGEMAA</sequence>
<reference evidence="11 12" key="1">
    <citation type="journal article" date="2011" name="Proc. Natl. Acad. Sci. U.S.A.">
        <title>Genome and transcriptome analyses of the mountain pine beetle-fungal symbiont Grosmannia clavigera, a lodgepole pine pathogen.</title>
        <authorList>
            <person name="DiGuistini S."/>
            <person name="Wang Y."/>
            <person name="Liao N.Y."/>
            <person name="Taylor G."/>
            <person name="Tanguay P."/>
            <person name="Feau N."/>
            <person name="Henrissat B."/>
            <person name="Chan S.K."/>
            <person name="Hesse-Orce U."/>
            <person name="Alamouti S.M."/>
            <person name="Tsui C.K.M."/>
            <person name="Docking R.T."/>
            <person name="Levasseur A."/>
            <person name="Haridas S."/>
            <person name="Robertson G."/>
            <person name="Birol I."/>
            <person name="Holt R.A."/>
            <person name="Marra M.A."/>
            <person name="Hamelin R.C."/>
            <person name="Hirst M."/>
            <person name="Jones S.J.M."/>
            <person name="Bohlmann J."/>
            <person name="Breuil C."/>
        </authorList>
    </citation>
    <scope>NUCLEOTIDE SEQUENCE [LARGE SCALE GENOMIC DNA]</scope>
    <source>
        <strain evidence="12">kw1407 / UAMH 11150</strain>
    </source>
</reference>
<evidence type="ECO:0000313" key="11">
    <source>
        <dbReference type="EMBL" id="EFX03672.1"/>
    </source>
</evidence>
<evidence type="ECO:0000256" key="2">
    <source>
        <dbReference type="ARBA" id="ARBA00022771"/>
    </source>
</evidence>
<dbReference type="STRING" id="655863.F0XED0"/>
<dbReference type="Pfam" id="PF04082">
    <property type="entry name" value="Fungal_trans"/>
    <property type="match status" value="1"/>
</dbReference>
<evidence type="ECO:0000259" key="9">
    <source>
        <dbReference type="PROSITE" id="PS50048"/>
    </source>
</evidence>
<evidence type="ECO:0000259" key="10">
    <source>
        <dbReference type="PROSITE" id="PS50157"/>
    </source>
</evidence>
<proteinExistence type="predicted"/>
<dbReference type="InterPro" id="IPR036236">
    <property type="entry name" value="Znf_C2H2_sf"/>
</dbReference>
<accession>F0XED0</accession>
<evidence type="ECO:0000256" key="3">
    <source>
        <dbReference type="ARBA" id="ARBA00022833"/>
    </source>
</evidence>
<dbReference type="GO" id="GO:0008270">
    <property type="term" value="F:zinc ion binding"/>
    <property type="evidence" value="ECO:0007669"/>
    <property type="project" value="UniProtKB-KW"/>
</dbReference>
<keyword evidence="4" id="KW-0805">Transcription regulation</keyword>
<dbReference type="GO" id="GO:0000981">
    <property type="term" value="F:DNA-binding transcription factor activity, RNA polymerase II-specific"/>
    <property type="evidence" value="ECO:0007669"/>
    <property type="project" value="InterPro"/>
</dbReference>
<keyword evidence="3" id="KW-0862">Zinc</keyword>
<dbReference type="GO" id="GO:0003677">
    <property type="term" value="F:DNA binding"/>
    <property type="evidence" value="ECO:0007669"/>
    <property type="project" value="InterPro"/>
</dbReference>
<dbReference type="PROSITE" id="PS50048">
    <property type="entry name" value="ZN2_CY6_FUNGAL_2"/>
    <property type="match status" value="1"/>
</dbReference>
<evidence type="ECO:0000313" key="12">
    <source>
        <dbReference type="Proteomes" id="UP000007796"/>
    </source>
</evidence>
<dbReference type="FunFam" id="3.30.160.60:FF:002343">
    <property type="entry name" value="Zinc finger protein 33A"/>
    <property type="match status" value="1"/>
</dbReference>
<dbReference type="OrthoDB" id="40579at2759"/>
<dbReference type="InterPro" id="IPR007219">
    <property type="entry name" value="XnlR_reg_dom"/>
</dbReference>
<dbReference type="Gene3D" id="3.30.160.60">
    <property type="entry name" value="Classic Zinc Finger"/>
    <property type="match status" value="2"/>
</dbReference>
<evidence type="ECO:0000256" key="7">
    <source>
        <dbReference type="PROSITE-ProRule" id="PRU00042"/>
    </source>
</evidence>
<keyword evidence="1" id="KW-0479">Metal-binding</keyword>
<evidence type="ECO:0000256" key="8">
    <source>
        <dbReference type="SAM" id="MobiDB-lite"/>
    </source>
</evidence>
<dbReference type="SUPFAM" id="SSF57667">
    <property type="entry name" value="beta-beta-alpha zinc fingers"/>
    <property type="match status" value="1"/>
</dbReference>
<dbReference type="SUPFAM" id="SSF57701">
    <property type="entry name" value="Zn2/Cys6 DNA-binding domain"/>
    <property type="match status" value="1"/>
</dbReference>
<organism evidence="12">
    <name type="scientific">Grosmannia clavigera (strain kw1407 / UAMH 11150)</name>
    <name type="common">Blue stain fungus</name>
    <name type="synonym">Graphiocladiella clavigera</name>
    <dbReference type="NCBI Taxonomy" id="655863"/>
    <lineage>
        <taxon>Eukaryota</taxon>
        <taxon>Fungi</taxon>
        <taxon>Dikarya</taxon>
        <taxon>Ascomycota</taxon>
        <taxon>Pezizomycotina</taxon>
        <taxon>Sordariomycetes</taxon>
        <taxon>Sordariomycetidae</taxon>
        <taxon>Ophiostomatales</taxon>
        <taxon>Ophiostomataceae</taxon>
        <taxon>Leptographium</taxon>
    </lineage>
</organism>
<dbReference type="RefSeq" id="XP_014173154.1">
    <property type="nucleotide sequence ID" value="XM_014317679.1"/>
</dbReference>
<dbReference type="Gene3D" id="4.10.240.10">
    <property type="entry name" value="Zn(2)-C6 fungal-type DNA-binding domain"/>
    <property type="match status" value="1"/>
</dbReference>
<evidence type="ECO:0000256" key="6">
    <source>
        <dbReference type="ARBA" id="ARBA00023242"/>
    </source>
</evidence>
<protein>
    <submittedName>
        <fullName evidence="11">C6 zinc finger domain containing protein</fullName>
    </submittedName>
</protein>
<feature type="domain" description="C2H2-type" evidence="10">
    <location>
        <begin position="19"/>
        <end position="46"/>
    </location>
</feature>
<dbReference type="CDD" id="cd00067">
    <property type="entry name" value="GAL4"/>
    <property type="match status" value="1"/>
</dbReference>
<keyword evidence="2 7" id="KW-0863">Zinc-finger</keyword>
<dbReference type="PANTHER" id="PTHR47660:SF2">
    <property type="entry name" value="TRANSCRIPTION FACTOR WITH C2H2 AND ZN(2)-CYS(6) DNA BINDING DOMAIN (EUROFUNG)"/>
    <property type="match status" value="1"/>
</dbReference>
<dbReference type="InterPro" id="IPR001138">
    <property type="entry name" value="Zn2Cys6_DnaBD"/>
</dbReference>
<dbReference type="GeneID" id="25979385"/>
<name>F0XED0_GROCL</name>
<feature type="compositionally biased region" description="Low complexity" evidence="8">
    <location>
        <begin position="165"/>
        <end position="175"/>
    </location>
</feature>
<dbReference type="InterPro" id="IPR013087">
    <property type="entry name" value="Znf_C2H2_type"/>
</dbReference>
<dbReference type="PROSITE" id="PS00463">
    <property type="entry name" value="ZN2_CY6_FUNGAL_1"/>
    <property type="match status" value="1"/>
</dbReference>
<keyword evidence="5" id="KW-0804">Transcription</keyword>
<dbReference type="SMART" id="SM00066">
    <property type="entry name" value="GAL4"/>
    <property type="match status" value="1"/>
</dbReference>
<keyword evidence="12" id="KW-1185">Reference proteome</keyword>
<dbReference type="GO" id="GO:0006351">
    <property type="term" value="P:DNA-templated transcription"/>
    <property type="evidence" value="ECO:0007669"/>
    <property type="project" value="InterPro"/>
</dbReference>
<feature type="domain" description="Zn(2)-C6 fungal-type" evidence="9">
    <location>
        <begin position="93"/>
        <end position="122"/>
    </location>
</feature>
<dbReference type="SMART" id="SM00355">
    <property type="entry name" value="ZnF_C2H2"/>
    <property type="match status" value="2"/>
</dbReference>
<gene>
    <name evidence="11" type="ORF">CMQ_600</name>
</gene>
<evidence type="ECO:0000256" key="1">
    <source>
        <dbReference type="ARBA" id="ARBA00022723"/>
    </source>
</evidence>
<dbReference type="Proteomes" id="UP000007796">
    <property type="component" value="Unassembled WGS sequence"/>
</dbReference>
<feature type="region of interest" description="Disordered" evidence="8">
    <location>
        <begin position="68"/>
        <end position="87"/>
    </location>
</feature>
<keyword evidence="6" id="KW-0539">Nucleus</keyword>
<dbReference type="PANTHER" id="PTHR47660">
    <property type="entry name" value="TRANSCRIPTION FACTOR WITH C2H2 AND ZN(2)-CYS(6) DNA BINDING DOMAIN (EUROFUNG)-RELATED-RELATED"/>
    <property type="match status" value="1"/>
</dbReference>
<dbReference type="AlphaFoldDB" id="F0XED0"/>
<evidence type="ECO:0000256" key="5">
    <source>
        <dbReference type="ARBA" id="ARBA00023163"/>
    </source>
</evidence>
<dbReference type="PROSITE" id="PS00028">
    <property type="entry name" value="ZINC_FINGER_C2H2_1"/>
    <property type="match status" value="2"/>
</dbReference>
<dbReference type="EMBL" id="GL629765">
    <property type="protein sequence ID" value="EFX03672.1"/>
    <property type="molecule type" value="Genomic_DNA"/>
</dbReference>
<feature type="region of interest" description="Disordered" evidence="8">
    <location>
        <begin position="136"/>
        <end position="178"/>
    </location>
</feature>
<dbReference type="PROSITE" id="PS50157">
    <property type="entry name" value="ZINC_FINGER_C2H2_2"/>
    <property type="match status" value="2"/>
</dbReference>
<dbReference type="InParanoid" id="F0XED0"/>
<dbReference type="Pfam" id="PF00096">
    <property type="entry name" value="zf-C2H2"/>
    <property type="match status" value="2"/>
</dbReference>
<dbReference type="InterPro" id="IPR036864">
    <property type="entry name" value="Zn2-C6_fun-type_DNA-bd_sf"/>
</dbReference>
<feature type="domain" description="C2H2-type" evidence="10">
    <location>
        <begin position="47"/>
        <end position="74"/>
    </location>
</feature>
<dbReference type="HOGENOM" id="CLU_003487_0_1_1"/>
<dbReference type="Pfam" id="PF00172">
    <property type="entry name" value="Zn_clus"/>
    <property type="match status" value="1"/>
</dbReference>